<dbReference type="AlphaFoldDB" id="A0A917HLF4"/>
<dbReference type="Proteomes" id="UP000600247">
    <property type="component" value="Unassembled WGS sequence"/>
</dbReference>
<reference evidence="1 2" key="1">
    <citation type="journal article" date="2014" name="Int. J. Syst. Evol. Microbiol.">
        <title>Complete genome sequence of Corynebacterium casei LMG S-19264T (=DSM 44701T), isolated from a smear-ripened cheese.</title>
        <authorList>
            <consortium name="US DOE Joint Genome Institute (JGI-PGF)"/>
            <person name="Walter F."/>
            <person name="Albersmeier A."/>
            <person name="Kalinowski J."/>
            <person name="Ruckert C."/>
        </authorList>
    </citation>
    <scope>NUCLEOTIDE SEQUENCE [LARGE SCALE GENOMIC DNA]</scope>
    <source>
        <strain evidence="1 2">CGMCC 1.15286</strain>
    </source>
</reference>
<protein>
    <submittedName>
        <fullName evidence="1">Uncharacterized protein</fullName>
    </submittedName>
</protein>
<sequence length="175" mass="20352">MMNMEKFKQISLRGRVAYGVSCFENALLALKYNLDDWKIVLNYLWEFTNSNNLEECHTIANELIPENLLEFKTYEKHGFERLSKEEFLHLYKLYQDIDESINSLLYGIHELGASHAYGTVSGYGESSLKSLERLISLMLNNKYPLPSVEQFLIFSINENKGWGNKFDGTKFSEIL</sequence>
<keyword evidence="2" id="KW-1185">Reference proteome</keyword>
<dbReference type="RefSeq" id="WP_188891778.1">
    <property type="nucleotide sequence ID" value="NZ_BMHY01000011.1"/>
</dbReference>
<comment type="caution">
    <text evidence="1">The sequence shown here is derived from an EMBL/GenBank/DDBJ whole genome shotgun (WGS) entry which is preliminary data.</text>
</comment>
<name>A0A917HLF4_9BACL</name>
<evidence type="ECO:0000313" key="1">
    <source>
        <dbReference type="EMBL" id="GGG82895.1"/>
    </source>
</evidence>
<organism evidence="1 2">
    <name type="scientific">Paenibacillus radicis</name>
    <name type="common">ex Gao et al. 2016</name>
    <dbReference type="NCBI Taxonomy" id="1737354"/>
    <lineage>
        <taxon>Bacteria</taxon>
        <taxon>Bacillati</taxon>
        <taxon>Bacillota</taxon>
        <taxon>Bacilli</taxon>
        <taxon>Bacillales</taxon>
        <taxon>Paenibacillaceae</taxon>
        <taxon>Paenibacillus</taxon>
    </lineage>
</organism>
<gene>
    <name evidence="1" type="ORF">GCM10010918_45520</name>
</gene>
<accession>A0A917HLF4</accession>
<dbReference type="EMBL" id="BMHY01000011">
    <property type="protein sequence ID" value="GGG82895.1"/>
    <property type="molecule type" value="Genomic_DNA"/>
</dbReference>
<evidence type="ECO:0000313" key="2">
    <source>
        <dbReference type="Proteomes" id="UP000600247"/>
    </source>
</evidence>
<proteinExistence type="predicted"/>